<dbReference type="Gene3D" id="3.40.50.2300">
    <property type="match status" value="1"/>
</dbReference>
<dbReference type="AlphaFoldDB" id="A0A073A0Y4"/>
<organism evidence="5 10">
    <name type="scientific">Ralstonia solanacearum</name>
    <name type="common">Pseudomonas solanacearum</name>
    <dbReference type="NCBI Taxonomy" id="305"/>
    <lineage>
        <taxon>Bacteria</taxon>
        <taxon>Pseudomonadati</taxon>
        <taxon>Pseudomonadota</taxon>
        <taxon>Betaproteobacteria</taxon>
        <taxon>Burkholderiales</taxon>
        <taxon>Burkholderiaceae</taxon>
        <taxon>Ralstonia</taxon>
        <taxon>Ralstonia solanacearum species complex</taxon>
    </lineage>
</organism>
<reference evidence="4" key="1">
    <citation type="submission" date="2015-10" db="EMBL/GenBank/DDBJ databases">
        <authorList>
            <person name="Gilbert D.G."/>
        </authorList>
    </citation>
    <scope>NUCLEOTIDE SEQUENCE</scope>
    <source>
        <strain evidence="4">Phyl III-seqv23</strain>
    </source>
</reference>
<evidence type="ECO:0000259" key="3">
    <source>
        <dbReference type="PROSITE" id="PS50110"/>
    </source>
</evidence>
<dbReference type="EMBL" id="LN899819">
    <property type="protein sequence ID" value="CUV14262.1"/>
    <property type="molecule type" value="Genomic_DNA"/>
</dbReference>
<evidence type="ECO:0000256" key="1">
    <source>
        <dbReference type="ARBA" id="ARBA00022553"/>
    </source>
</evidence>
<evidence type="ECO:0000313" key="9">
    <source>
        <dbReference type="Proteomes" id="UP000593970"/>
    </source>
</evidence>
<dbReference type="InterPro" id="IPR050595">
    <property type="entry name" value="Bact_response_regulator"/>
</dbReference>
<dbReference type="Proteomes" id="UP000593970">
    <property type="component" value="Chromosome"/>
</dbReference>
<evidence type="ECO:0000256" key="2">
    <source>
        <dbReference type="PROSITE-ProRule" id="PRU00169"/>
    </source>
</evidence>
<dbReference type="RefSeq" id="WP_003261832.1">
    <property type="nucleotide sequence ID" value="NZ_CDLS01000001.1"/>
</dbReference>
<dbReference type="Proteomes" id="UP000310553">
    <property type="component" value="Chromosome"/>
</dbReference>
<dbReference type="KEGG" id="rsy:RSUY_08860"/>
<dbReference type="SMART" id="SM00448">
    <property type="entry name" value="REC"/>
    <property type="match status" value="1"/>
</dbReference>
<reference evidence="5" key="5">
    <citation type="submission" date="2021-09" db="EMBL/GenBank/DDBJ databases">
        <title>Genomic analysis of Ralstonia spp.</title>
        <authorList>
            <person name="Aburjaile F."/>
            <person name="Ariute J.C."/>
            <person name="Pais A.K.L."/>
            <person name="Albuquerque G.M.R."/>
            <person name="Silva A.M.F."/>
            <person name="Brenig B."/>
            <person name="Azevedo V."/>
            <person name="Matiuzzi M."/>
            <person name="Ramos R."/>
            <person name="Goes-Neto A."/>
            <person name="Soares S."/>
            <person name="Iseppon A.M.B."/>
            <person name="Souza E."/>
            <person name="Gama M."/>
        </authorList>
    </citation>
    <scope>NUCLEOTIDE SEQUENCE</scope>
    <source>
        <strain evidence="5">B4</strain>
    </source>
</reference>
<reference evidence="7" key="3">
    <citation type="submission" date="2020-04" db="EMBL/GenBank/DDBJ databases">
        <title>Ralstonia pseudosolanacearum UW576, UW763, UW773, and UW774.</title>
        <authorList>
            <person name="Steidl O."/>
            <person name="Truchon A."/>
            <person name="Allen C."/>
        </authorList>
    </citation>
    <scope>NUCLEOTIDE SEQUENCE</scope>
    <source>
        <strain evidence="7">RUN2474</strain>
    </source>
</reference>
<name>A0A073A0Y4_RALSL</name>
<feature type="domain" description="Response regulatory" evidence="3">
    <location>
        <begin position="5"/>
        <end position="121"/>
    </location>
</feature>
<dbReference type="EMBL" id="JAIVEX010000007">
    <property type="protein sequence ID" value="MDB0522907.1"/>
    <property type="molecule type" value="Genomic_DNA"/>
</dbReference>
<accession>A0A073A0Y4</accession>
<evidence type="ECO:0000313" key="7">
    <source>
        <dbReference type="EMBL" id="QOK97546.1"/>
    </source>
</evidence>
<evidence type="ECO:0000313" key="8">
    <source>
        <dbReference type="Proteomes" id="UP000310553"/>
    </source>
</evidence>
<dbReference type="EMBL" id="CP039339">
    <property type="protein sequence ID" value="QCX47684.1"/>
    <property type="molecule type" value="Genomic_DNA"/>
</dbReference>
<dbReference type="PANTHER" id="PTHR44591">
    <property type="entry name" value="STRESS RESPONSE REGULATOR PROTEIN 1"/>
    <property type="match status" value="1"/>
</dbReference>
<dbReference type="SUPFAM" id="SSF52172">
    <property type="entry name" value="CheY-like"/>
    <property type="match status" value="1"/>
</dbReference>
<sequence length="122" mass="13469">MAIKKILVVDDSPTEALFLSEILSKNGFKVSVAADSDQAMAKLEGEPFDLVLMDVVMPGQNGYQATRAIKKDDRFKDIPVIICTTKGLETDRVWGMRQGASDYIVKPVKAEDLLEKIAKLPQ</sequence>
<dbReference type="InterPro" id="IPR001789">
    <property type="entry name" value="Sig_transdc_resp-reg_receiver"/>
</dbReference>
<dbReference type="PATRIC" id="fig|305.105.peg.4549"/>
<dbReference type="EMBL" id="CP051169">
    <property type="protein sequence ID" value="QOK97546.1"/>
    <property type="molecule type" value="Genomic_DNA"/>
</dbReference>
<dbReference type="PANTHER" id="PTHR44591:SF20">
    <property type="entry name" value="PROTEIN PILH"/>
    <property type="match status" value="1"/>
</dbReference>
<evidence type="ECO:0000313" key="6">
    <source>
        <dbReference type="EMBL" id="QCX47684.1"/>
    </source>
</evidence>
<dbReference type="Proteomes" id="UP001143674">
    <property type="component" value="Unassembled WGS sequence"/>
</dbReference>
<dbReference type="GO" id="GO:0000160">
    <property type="term" value="P:phosphorelay signal transduction system"/>
    <property type="evidence" value="ECO:0007669"/>
    <property type="project" value="InterPro"/>
</dbReference>
<reference evidence="9" key="4">
    <citation type="submission" date="2020-04" db="EMBL/GenBank/DDBJ databases">
        <title>Ralstonia solanacearum UW576, UW763, UW773, and UW774.</title>
        <authorList>
            <person name="Steidl O."/>
            <person name="Truchon A."/>
            <person name="Allen C."/>
        </authorList>
    </citation>
    <scope>NUCLEOTIDE SEQUENCE [LARGE SCALE GENOMIC DNA]</scope>
    <source>
        <strain evidence="9">UW774</strain>
    </source>
</reference>
<dbReference type="InterPro" id="IPR011006">
    <property type="entry name" value="CheY-like_superfamily"/>
</dbReference>
<protein>
    <submittedName>
        <fullName evidence="4">Protein PilH</fullName>
    </submittedName>
    <submittedName>
        <fullName evidence="5">Response regulator</fullName>
    </submittedName>
</protein>
<feature type="modified residue" description="4-aspartylphosphate" evidence="2">
    <location>
        <position position="54"/>
    </location>
</feature>
<keyword evidence="1 2" id="KW-0597">Phosphoprotein</keyword>
<proteinExistence type="predicted"/>
<reference evidence="6 8" key="2">
    <citation type="submission" date="2019-04" db="EMBL/GenBank/DDBJ databases">
        <title>Complete Genome of UW386 and Higher Quality Genome of UW700.</title>
        <authorList>
            <person name="Jacobs J."/>
            <person name="Perez A."/>
            <person name="Steidl O."/>
            <person name="Allen C."/>
        </authorList>
    </citation>
    <scope>NUCLEOTIDE SEQUENCE [LARGE SCALE GENOMIC DNA]</scope>
    <source>
        <strain evidence="6 8">UW386</strain>
    </source>
</reference>
<evidence type="ECO:0000313" key="5">
    <source>
        <dbReference type="EMBL" id="MDB0522907.1"/>
    </source>
</evidence>
<evidence type="ECO:0000313" key="4">
    <source>
        <dbReference type="EMBL" id="CUV14262.1"/>
    </source>
</evidence>
<evidence type="ECO:0000313" key="10">
    <source>
        <dbReference type="Proteomes" id="UP001143674"/>
    </source>
</evidence>
<dbReference type="GeneID" id="93853570"/>
<dbReference type="PROSITE" id="PS50110">
    <property type="entry name" value="RESPONSE_REGULATORY"/>
    <property type="match status" value="1"/>
</dbReference>
<gene>
    <name evidence="4" type="primary">pilH</name>
    <name evidence="6" type="ORF">E7Z57_00285</name>
    <name evidence="7" type="ORF">HF909_14685</name>
    <name evidence="5" type="ORF">LBW55_14995</name>
    <name evidence="4" type="ORF">RUN39_v1_750047</name>
</gene>
<dbReference type="Pfam" id="PF00072">
    <property type="entry name" value="Response_reg"/>
    <property type="match status" value="1"/>
</dbReference>